<dbReference type="Proteomes" id="UP000837801">
    <property type="component" value="Unassembled WGS sequence"/>
</dbReference>
<evidence type="ECO:0000313" key="2">
    <source>
        <dbReference type="Proteomes" id="UP000837801"/>
    </source>
</evidence>
<dbReference type="AlphaFoldDB" id="A0A9P0QNP6"/>
<reference evidence="1" key="1">
    <citation type="submission" date="2022-03" db="EMBL/GenBank/DDBJ databases">
        <authorList>
            <person name="Legras J.-L."/>
            <person name="Devillers H."/>
            <person name="Grondin C."/>
        </authorList>
    </citation>
    <scope>NUCLEOTIDE SEQUENCE</scope>
    <source>
        <strain evidence="1">CLIB 1423</strain>
    </source>
</reference>
<comment type="caution">
    <text evidence="1">The sequence shown here is derived from an EMBL/GenBank/DDBJ whole genome shotgun (WGS) entry which is preliminary data.</text>
</comment>
<protein>
    <submittedName>
        <fullName evidence="1">Uncharacterized protein</fullName>
    </submittedName>
</protein>
<evidence type="ECO:0000313" key="1">
    <source>
        <dbReference type="EMBL" id="CAH2351910.1"/>
    </source>
</evidence>
<organism evidence="1 2">
    <name type="scientific">[Candida] railenensis</name>
    <dbReference type="NCBI Taxonomy" id="45579"/>
    <lineage>
        <taxon>Eukaryota</taxon>
        <taxon>Fungi</taxon>
        <taxon>Dikarya</taxon>
        <taxon>Ascomycota</taxon>
        <taxon>Saccharomycotina</taxon>
        <taxon>Pichiomycetes</taxon>
        <taxon>Debaryomycetaceae</taxon>
        <taxon>Kurtzmaniella</taxon>
    </lineage>
</organism>
<sequence>MRRTNAHEKYGERRLALGKREKDSLSSNIFFNSGVCQDPACTVHSISVNPTTVSSKDMQKQNAAPDFDRRRLSRRYMIMEISRN</sequence>
<name>A0A9P0QNP6_9ASCO</name>
<gene>
    <name evidence="1" type="ORF">CLIB1423_05S01134</name>
</gene>
<dbReference type="EMBL" id="CAKXYY010000005">
    <property type="protein sequence ID" value="CAH2351910.1"/>
    <property type="molecule type" value="Genomic_DNA"/>
</dbReference>
<keyword evidence="2" id="KW-1185">Reference proteome</keyword>
<accession>A0A9P0QNP6</accession>
<proteinExistence type="predicted"/>